<evidence type="ECO:0000313" key="2">
    <source>
        <dbReference type="Proteomes" id="UP001057402"/>
    </source>
</evidence>
<dbReference type="Proteomes" id="UP001057402">
    <property type="component" value="Chromosome 5"/>
</dbReference>
<reference evidence="2" key="1">
    <citation type="journal article" date="2023" name="Front. Plant Sci.">
        <title>Chromosomal-level genome assembly of Melastoma candidum provides insights into trichome evolution.</title>
        <authorList>
            <person name="Zhong Y."/>
            <person name="Wu W."/>
            <person name="Sun C."/>
            <person name="Zou P."/>
            <person name="Liu Y."/>
            <person name="Dai S."/>
            <person name="Zhou R."/>
        </authorList>
    </citation>
    <scope>NUCLEOTIDE SEQUENCE [LARGE SCALE GENOMIC DNA]</scope>
</reference>
<organism evidence="1 2">
    <name type="scientific">Melastoma candidum</name>
    <dbReference type="NCBI Taxonomy" id="119954"/>
    <lineage>
        <taxon>Eukaryota</taxon>
        <taxon>Viridiplantae</taxon>
        <taxon>Streptophyta</taxon>
        <taxon>Embryophyta</taxon>
        <taxon>Tracheophyta</taxon>
        <taxon>Spermatophyta</taxon>
        <taxon>Magnoliopsida</taxon>
        <taxon>eudicotyledons</taxon>
        <taxon>Gunneridae</taxon>
        <taxon>Pentapetalae</taxon>
        <taxon>rosids</taxon>
        <taxon>malvids</taxon>
        <taxon>Myrtales</taxon>
        <taxon>Melastomataceae</taxon>
        <taxon>Melastomatoideae</taxon>
        <taxon>Melastomateae</taxon>
        <taxon>Melastoma</taxon>
    </lineage>
</organism>
<sequence length="165" mass="19108">MLCREKAFKSTKVRSRLFEIGLHPSRLMTWISFYRRFIKDFNTIAAPMTECLKGTTFEWSTTTQSSFEQLKRRLSEASMLALPDFDKVIEVECDASGISIGSALLQEGRPIAYFSENLGGARLNYPTYDKEFYSIVRALESWSHYLLPREFVLHTDHETLKYING</sequence>
<protein>
    <submittedName>
        <fullName evidence="1">Uncharacterized protein</fullName>
    </submittedName>
</protein>
<keyword evidence="2" id="KW-1185">Reference proteome</keyword>
<proteinExistence type="predicted"/>
<accession>A0ACB9QTX3</accession>
<name>A0ACB9QTX3_9MYRT</name>
<comment type="caution">
    <text evidence="1">The sequence shown here is derived from an EMBL/GenBank/DDBJ whole genome shotgun (WGS) entry which is preliminary data.</text>
</comment>
<evidence type="ECO:0000313" key="1">
    <source>
        <dbReference type="EMBL" id="KAI4370287.1"/>
    </source>
</evidence>
<gene>
    <name evidence="1" type="ORF">MLD38_018654</name>
</gene>
<dbReference type="EMBL" id="CM042884">
    <property type="protein sequence ID" value="KAI4370287.1"/>
    <property type="molecule type" value="Genomic_DNA"/>
</dbReference>